<sequence length="132" mass="14451">MAGEAGAKIEHLDIVTASGTHPFLVEVMRTESERERGLMFRRTLAADRGMLFDFETEKPVQMWMKNTYLPLDMIFISRTGRVVGLAENTEPLSEAIISSGAPAYGVLEVNAGSAARIGLKIGDSVRHPLFGK</sequence>
<organism evidence="1 2">
    <name type="scientific">Methylocella tundrae</name>
    <dbReference type="NCBI Taxonomy" id="227605"/>
    <lineage>
        <taxon>Bacteria</taxon>
        <taxon>Pseudomonadati</taxon>
        <taxon>Pseudomonadota</taxon>
        <taxon>Alphaproteobacteria</taxon>
        <taxon>Hyphomicrobiales</taxon>
        <taxon>Beijerinckiaceae</taxon>
        <taxon>Methylocella</taxon>
    </lineage>
</organism>
<gene>
    <name evidence="1" type="ORF">MTUNDRAET4_1140</name>
</gene>
<dbReference type="KEGG" id="mtun:MTUNDRAET4_1140"/>
<proteinExistence type="predicted"/>
<reference evidence="1 2" key="1">
    <citation type="submission" date="2019-03" db="EMBL/GenBank/DDBJ databases">
        <authorList>
            <person name="Kox A.R. M."/>
        </authorList>
    </citation>
    <scope>NUCLEOTIDE SEQUENCE [LARGE SCALE GENOMIC DNA]</scope>
    <source>
        <strain evidence="1">MTUNDRAET4 annotated genome</strain>
    </source>
</reference>
<evidence type="ECO:0000313" key="2">
    <source>
        <dbReference type="Proteomes" id="UP000294360"/>
    </source>
</evidence>
<dbReference type="Pfam" id="PF02643">
    <property type="entry name" value="DUF192"/>
    <property type="match status" value="1"/>
</dbReference>
<accession>A0A4V6YUH6</accession>
<evidence type="ECO:0008006" key="3">
    <source>
        <dbReference type="Google" id="ProtNLM"/>
    </source>
</evidence>
<protein>
    <recommendedName>
        <fullName evidence="3">DUF192 domain-containing protein</fullName>
    </recommendedName>
</protein>
<dbReference type="EMBL" id="LR536450">
    <property type="protein sequence ID" value="VFU08033.1"/>
    <property type="molecule type" value="Genomic_DNA"/>
</dbReference>
<dbReference type="Gene3D" id="2.60.120.1140">
    <property type="entry name" value="Protein of unknown function DUF192"/>
    <property type="match status" value="1"/>
</dbReference>
<name>A0A4V6YUH6_METTU</name>
<dbReference type="PANTHER" id="PTHR37953">
    <property type="entry name" value="UPF0127 PROTEIN MJ1496"/>
    <property type="match status" value="1"/>
</dbReference>
<dbReference type="Proteomes" id="UP000294360">
    <property type="component" value="Chromosome"/>
</dbReference>
<dbReference type="AlphaFoldDB" id="A0A4V6YUH6"/>
<dbReference type="PANTHER" id="PTHR37953:SF1">
    <property type="entry name" value="UPF0127 PROTEIN MJ1496"/>
    <property type="match status" value="1"/>
</dbReference>
<dbReference type="InterPro" id="IPR003795">
    <property type="entry name" value="DUF192"/>
</dbReference>
<dbReference type="InterPro" id="IPR038695">
    <property type="entry name" value="Saro_0823-like_sf"/>
</dbReference>
<evidence type="ECO:0000313" key="1">
    <source>
        <dbReference type="EMBL" id="VFU08033.1"/>
    </source>
</evidence>